<comment type="caution">
    <text evidence="1">The sequence shown here is derived from an EMBL/GenBank/DDBJ whole genome shotgun (WGS) entry which is preliminary data.</text>
</comment>
<gene>
    <name evidence="1" type="ORF">F2Q68_00032960</name>
</gene>
<protein>
    <submittedName>
        <fullName evidence="1">Uncharacterized protein</fullName>
    </submittedName>
</protein>
<evidence type="ECO:0000313" key="2">
    <source>
        <dbReference type="Proteomes" id="UP000712281"/>
    </source>
</evidence>
<proteinExistence type="predicted"/>
<reference evidence="1" key="1">
    <citation type="submission" date="2019-12" db="EMBL/GenBank/DDBJ databases">
        <title>Genome sequencing and annotation of Brassica cretica.</title>
        <authorList>
            <person name="Studholme D.J."/>
            <person name="Sarris P.F."/>
        </authorList>
    </citation>
    <scope>NUCLEOTIDE SEQUENCE</scope>
    <source>
        <strain evidence="1">PFS-001/15</strain>
        <tissue evidence="1">Leaf</tissue>
    </source>
</reference>
<evidence type="ECO:0000313" key="1">
    <source>
        <dbReference type="EMBL" id="KAF2542344.1"/>
    </source>
</evidence>
<dbReference type="Proteomes" id="UP000712281">
    <property type="component" value="Unassembled WGS sequence"/>
</dbReference>
<sequence length="92" mass="10192">MLRLKHLLLRRSYGSDATVNRILETNGSFVSQRVNGFLSLFFRNLTEKLTDLAGSKYFVDFGESYGAASAEIRSENASGLCIVSSRSCSCTR</sequence>
<dbReference type="EMBL" id="QGKW02002005">
    <property type="protein sequence ID" value="KAF2542344.1"/>
    <property type="molecule type" value="Genomic_DNA"/>
</dbReference>
<name>A0A8S9GB76_BRACR</name>
<accession>A0A8S9GB76</accession>
<organism evidence="1 2">
    <name type="scientific">Brassica cretica</name>
    <name type="common">Mustard</name>
    <dbReference type="NCBI Taxonomy" id="69181"/>
    <lineage>
        <taxon>Eukaryota</taxon>
        <taxon>Viridiplantae</taxon>
        <taxon>Streptophyta</taxon>
        <taxon>Embryophyta</taxon>
        <taxon>Tracheophyta</taxon>
        <taxon>Spermatophyta</taxon>
        <taxon>Magnoliopsida</taxon>
        <taxon>eudicotyledons</taxon>
        <taxon>Gunneridae</taxon>
        <taxon>Pentapetalae</taxon>
        <taxon>rosids</taxon>
        <taxon>malvids</taxon>
        <taxon>Brassicales</taxon>
        <taxon>Brassicaceae</taxon>
        <taxon>Brassiceae</taxon>
        <taxon>Brassica</taxon>
    </lineage>
</organism>
<dbReference type="AlphaFoldDB" id="A0A8S9GB76"/>